<name>A0ABT0Q774_9RHOB</name>
<feature type="non-terminal residue" evidence="2">
    <location>
        <position position="88"/>
    </location>
</feature>
<evidence type="ECO:0000313" key="2">
    <source>
        <dbReference type="EMBL" id="MCL6285730.1"/>
    </source>
</evidence>
<dbReference type="Pfam" id="PF04073">
    <property type="entry name" value="tRNA_edit"/>
    <property type="match status" value="1"/>
</dbReference>
<proteinExistence type="predicted"/>
<dbReference type="EMBL" id="JAMFMB010000036">
    <property type="protein sequence ID" value="MCL6285730.1"/>
    <property type="molecule type" value="Genomic_DNA"/>
</dbReference>
<dbReference type="SUPFAM" id="SSF55826">
    <property type="entry name" value="YbaK/ProRS associated domain"/>
    <property type="match status" value="1"/>
</dbReference>
<protein>
    <submittedName>
        <fullName evidence="2">YbaK/EbsC family protein</fullName>
    </submittedName>
</protein>
<gene>
    <name evidence="2" type="ORF">M3P21_19555</name>
</gene>
<dbReference type="InterPro" id="IPR007214">
    <property type="entry name" value="YbaK/aa-tRNA-synth-assoc-dom"/>
</dbReference>
<dbReference type="InterPro" id="IPR036754">
    <property type="entry name" value="YbaK/aa-tRNA-synt-asso_dom_sf"/>
</dbReference>
<evidence type="ECO:0000313" key="3">
    <source>
        <dbReference type="Proteomes" id="UP001203880"/>
    </source>
</evidence>
<organism evidence="2 3">
    <name type="scientific">Ruegeria spongiae</name>
    <dbReference type="NCBI Taxonomy" id="2942209"/>
    <lineage>
        <taxon>Bacteria</taxon>
        <taxon>Pseudomonadati</taxon>
        <taxon>Pseudomonadota</taxon>
        <taxon>Alphaproteobacteria</taxon>
        <taxon>Rhodobacterales</taxon>
        <taxon>Roseobacteraceae</taxon>
        <taxon>Ruegeria</taxon>
    </lineage>
</organism>
<evidence type="ECO:0000259" key="1">
    <source>
        <dbReference type="Pfam" id="PF04073"/>
    </source>
</evidence>
<accession>A0ABT0Q774</accession>
<reference evidence="2" key="1">
    <citation type="submission" date="2022-05" db="EMBL/GenBank/DDBJ databases">
        <authorList>
            <person name="Park J.-S."/>
        </authorList>
    </citation>
    <scope>NUCLEOTIDE SEQUENCE</scope>
    <source>
        <strain evidence="2">2012CJ41-6</strain>
    </source>
</reference>
<dbReference type="RefSeq" id="WP_283781065.1">
    <property type="nucleotide sequence ID" value="NZ_JAMFMB010000036.1"/>
</dbReference>
<feature type="domain" description="YbaK/aminoacyl-tRNA synthetase-associated" evidence="1">
    <location>
        <begin position="26"/>
        <end position="81"/>
    </location>
</feature>
<sequence length="88" mass="9258">MSNSVKRVEQAAKSLGLGISVVLMPESTRTARDAATACNCDVGQITKSLIFEGAETGKLKLLLVSGKHDVNLDDAQAIFGEALNRADP</sequence>
<comment type="caution">
    <text evidence="2">The sequence shown here is derived from an EMBL/GenBank/DDBJ whole genome shotgun (WGS) entry which is preliminary data.</text>
</comment>
<dbReference type="Proteomes" id="UP001203880">
    <property type="component" value="Unassembled WGS sequence"/>
</dbReference>
<keyword evidence="3" id="KW-1185">Reference proteome</keyword>
<dbReference type="Gene3D" id="3.90.960.10">
    <property type="entry name" value="YbaK/aminoacyl-tRNA synthetase-associated domain"/>
    <property type="match status" value="1"/>
</dbReference>